<dbReference type="Pfam" id="PF02269">
    <property type="entry name" value="TFIID-18kDa"/>
    <property type="match status" value="1"/>
</dbReference>
<dbReference type="HOGENOM" id="CLU_076665_4_0_1"/>
<reference evidence="8" key="3">
    <citation type="submission" date="2025-08" db="UniProtKB">
        <authorList>
            <consortium name="Ensembl"/>
        </authorList>
    </citation>
    <scope>IDENTIFICATION</scope>
</reference>
<dbReference type="SUPFAM" id="SSF47113">
    <property type="entry name" value="Histone-fold"/>
    <property type="match status" value="1"/>
</dbReference>
<comment type="similarity">
    <text evidence="5">Belongs to the TAF13 family.</text>
</comment>
<reference evidence="8" key="2">
    <citation type="journal article" date="2008" name="Genome Biol.">
        <title>Improved genome assembly and evidence-based global gene model set for the chordate Ciona intestinalis: new insight into intron and operon populations.</title>
        <authorList>
            <person name="Satou Y."/>
            <person name="Mineta K."/>
            <person name="Ogasawara M."/>
            <person name="Sasakura Y."/>
            <person name="Shoguchi E."/>
            <person name="Ueno K."/>
            <person name="Yamada L."/>
            <person name="Matsumoto J."/>
            <person name="Wasserscheid J."/>
            <person name="Dewar K."/>
            <person name="Wiley G.B."/>
            <person name="Macmil S.L."/>
            <person name="Roe B.A."/>
            <person name="Zeller R.W."/>
            <person name="Hastings K.E."/>
            <person name="Lemaire P."/>
            <person name="Lindquist E."/>
            <person name="Endo T."/>
            <person name="Hotta K."/>
            <person name="Inaba K."/>
        </authorList>
    </citation>
    <scope>NUCLEOTIDE SEQUENCE [LARGE SCALE GENOMIC DNA]</scope>
    <source>
        <strain evidence="8">wild type</strain>
    </source>
</reference>
<dbReference type="PANTHER" id="PTHR11380:SF5">
    <property type="entry name" value="TRANSCRIPTION INITIATION FACTOR TFIID SUBUNIT 13"/>
    <property type="match status" value="1"/>
</dbReference>
<evidence type="ECO:0000313" key="8">
    <source>
        <dbReference type="Ensembl" id="ENSCINP00000023377.2"/>
    </source>
</evidence>
<dbReference type="GeneTree" id="ENSGT00390000012981"/>
<keyword evidence="2" id="KW-0805">Transcription regulation</keyword>
<sequence>MKMAEDSGAASGEGTPSRSGTSGDEKRKRIFFKEIRCMMYGFGDDQNPYTESVELLEELVIEFISDLTHKASQVGRPGRVQVEDIVYLIQKDPQKYSRVKDLLTMNEELKKARRAFDEAKF</sequence>
<dbReference type="FunCoup" id="F7ATY3">
    <property type="interactions" value="31"/>
</dbReference>
<dbReference type="GO" id="GO:0006366">
    <property type="term" value="P:transcription by RNA polymerase II"/>
    <property type="evidence" value="ECO:0000318"/>
    <property type="project" value="GO_Central"/>
</dbReference>
<evidence type="ECO:0000256" key="5">
    <source>
        <dbReference type="ARBA" id="ARBA00038392"/>
    </source>
</evidence>
<accession>F7ATY3</accession>
<organism evidence="8 9">
    <name type="scientific">Ciona intestinalis</name>
    <name type="common">Transparent sea squirt</name>
    <name type="synonym">Ascidia intestinalis</name>
    <dbReference type="NCBI Taxonomy" id="7719"/>
    <lineage>
        <taxon>Eukaryota</taxon>
        <taxon>Metazoa</taxon>
        <taxon>Chordata</taxon>
        <taxon>Tunicata</taxon>
        <taxon>Ascidiacea</taxon>
        <taxon>Phlebobranchia</taxon>
        <taxon>Cionidae</taxon>
        <taxon>Ciona</taxon>
    </lineage>
</organism>
<keyword evidence="4" id="KW-0539">Nucleus</keyword>
<dbReference type="GO" id="GO:0046982">
    <property type="term" value="F:protein heterodimerization activity"/>
    <property type="evidence" value="ECO:0007669"/>
    <property type="project" value="InterPro"/>
</dbReference>
<evidence type="ECO:0000256" key="6">
    <source>
        <dbReference type="ARBA" id="ARBA00040136"/>
    </source>
</evidence>
<name>F7ATY3_CIOIN</name>
<evidence type="ECO:0000256" key="7">
    <source>
        <dbReference type="SAM" id="MobiDB-lite"/>
    </source>
</evidence>
<evidence type="ECO:0000313" key="9">
    <source>
        <dbReference type="Proteomes" id="UP000008144"/>
    </source>
</evidence>
<keyword evidence="3" id="KW-0804">Transcription</keyword>
<keyword evidence="9" id="KW-1185">Reference proteome</keyword>
<dbReference type="OMA" id="CERAMNV"/>
<evidence type="ECO:0000256" key="4">
    <source>
        <dbReference type="ARBA" id="ARBA00023242"/>
    </source>
</evidence>
<protein>
    <recommendedName>
        <fullName evidence="6">Transcription initiation factor TFIID subunit 13</fullName>
    </recommendedName>
</protein>
<dbReference type="GO" id="GO:0005669">
    <property type="term" value="C:transcription factor TFIID complex"/>
    <property type="evidence" value="ECO:0000318"/>
    <property type="project" value="GO_Central"/>
</dbReference>
<dbReference type="Proteomes" id="UP000008144">
    <property type="component" value="Chromosome 3"/>
</dbReference>
<dbReference type="AlphaFoldDB" id="F7ATY3"/>
<proteinExistence type="inferred from homology"/>
<dbReference type="Ensembl" id="ENSCINT00000023623.2">
    <property type="protein sequence ID" value="ENSCINP00000023377.2"/>
    <property type="gene ID" value="ENSCING00000012548.2"/>
</dbReference>
<reference evidence="8" key="4">
    <citation type="submission" date="2025-09" db="UniProtKB">
        <authorList>
            <consortium name="Ensembl"/>
        </authorList>
    </citation>
    <scope>IDENTIFICATION</scope>
</reference>
<dbReference type="InterPro" id="IPR009072">
    <property type="entry name" value="Histone-fold"/>
</dbReference>
<dbReference type="InterPro" id="IPR003195">
    <property type="entry name" value="TFIID_TAF13"/>
</dbReference>
<comment type="subcellular location">
    <subcellularLocation>
        <location evidence="1">Nucleus</location>
    </subcellularLocation>
</comment>
<dbReference type="CDD" id="cd07978">
    <property type="entry name" value="HFD_TAF13"/>
    <property type="match status" value="1"/>
</dbReference>
<dbReference type="STRING" id="7719.ENSCINP00000023377"/>
<dbReference type="Gene3D" id="1.10.20.10">
    <property type="entry name" value="Histone, subunit A"/>
    <property type="match status" value="1"/>
</dbReference>
<dbReference type="EMBL" id="EAAA01001812">
    <property type="status" value="NOT_ANNOTATED_CDS"/>
    <property type="molecule type" value="Genomic_DNA"/>
</dbReference>
<dbReference type="PANTHER" id="PTHR11380">
    <property type="entry name" value="TRANSCRIPTION INITIATION FACTOR TFIID/SUPT3-RELATED"/>
    <property type="match status" value="1"/>
</dbReference>
<evidence type="ECO:0000256" key="3">
    <source>
        <dbReference type="ARBA" id="ARBA00023163"/>
    </source>
</evidence>
<evidence type="ECO:0000256" key="1">
    <source>
        <dbReference type="ARBA" id="ARBA00004123"/>
    </source>
</evidence>
<feature type="region of interest" description="Disordered" evidence="7">
    <location>
        <begin position="1"/>
        <end position="26"/>
    </location>
</feature>
<evidence type="ECO:0000256" key="2">
    <source>
        <dbReference type="ARBA" id="ARBA00023015"/>
    </source>
</evidence>
<reference evidence="9" key="1">
    <citation type="journal article" date="2002" name="Science">
        <title>The draft genome of Ciona intestinalis: insights into chordate and vertebrate origins.</title>
        <authorList>
            <person name="Dehal P."/>
            <person name="Satou Y."/>
            <person name="Campbell R.K."/>
            <person name="Chapman J."/>
            <person name="Degnan B."/>
            <person name="De Tomaso A."/>
            <person name="Davidson B."/>
            <person name="Di Gregorio A."/>
            <person name="Gelpke M."/>
            <person name="Goodstein D.M."/>
            <person name="Harafuji N."/>
            <person name="Hastings K.E."/>
            <person name="Ho I."/>
            <person name="Hotta K."/>
            <person name="Huang W."/>
            <person name="Kawashima T."/>
            <person name="Lemaire P."/>
            <person name="Martinez D."/>
            <person name="Meinertzhagen I.A."/>
            <person name="Necula S."/>
            <person name="Nonaka M."/>
            <person name="Putnam N."/>
            <person name="Rash S."/>
            <person name="Saiga H."/>
            <person name="Satake M."/>
            <person name="Terry A."/>
            <person name="Yamada L."/>
            <person name="Wang H.G."/>
            <person name="Awazu S."/>
            <person name="Azumi K."/>
            <person name="Boore J."/>
            <person name="Branno M."/>
            <person name="Chin-Bow S."/>
            <person name="DeSantis R."/>
            <person name="Doyle S."/>
            <person name="Francino P."/>
            <person name="Keys D.N."/>
            <person name="Haga S."/>
            <person name="Hayashi H."/>
            <person name="Hino K."/>
            <person name="Imai K.S."/>
            <person name="Inaba K."/>
            <person name="Kano S."/>
            <person name="Kobayashi K."/>
            <person name="Kobayashi M."/>
            <person name="Lee B.I."/>
            <person name="Makabe K.W."/>
            <person name="Manohar C."/>
            <person name="Matassi G."/>
            <person name="Medina M."/>
            <person name="Mochizuki Y."/>
            <person name="Mount S."/>
            <person name="Morishita T."/>
            <person name="Miura S."/>
            <person name="Nakayama A."/>
            <person name="Nishizaka S."/>
            <person name="Nomoto H."/>
            <person name="Ohta F."/>
            <person name="Oishi K."/>
            <person name="Rigoutsos I."/>
            <person name="Sano M."/>
            <person name="Sasaki A."/>
            <person name="Sasakura Y."/>
            <person name="Shoguchi E."/>
            <person name="Shin-i T."/>
            <person name="Spagnuolo A."/>
            <person name="Stainier D."/>
            <person name="Suzuki M.M."/>
            <person name="Tassy O."/>
            <person name="Takatori N."/>
            <person name="Tokuoka M."/>
            <person name="Yagi K."/>
            <person name="Yoshizaki F."/>
            <person name="Wada S."/>
            <person name="Zhang C."/>
            <person name="Hyatt P.D."/>
            <person name="Larimer F."/>
            <person name="Detter C."/>
            <person name="Doggett N."/>
            <person name="Glavina T."/>
            <person name="Hawkins T."/>
            <person name="Richardson P."/>
            <person name="Lucas S."/>
            <person name="Kohara Y."/>
            <person name="Levine M."/>
            <person name="Satoh N."/>
            <person name="Rokhsar D.S."/>
        </authorList>
    </citation>
    <scope>NUCLEOTIDE SEQUENCE [LARGE SCALE GENOMIC DNA]</scope>
</reference>
<dbReference type="InParanoid" id="F7ATY3"/>